<keyword evidence="11" id="KW-1185">Reference proteome</keyword>
<feature type="compositionally biased region" description="Gly residues" evidence="9">
    <location>
        <begin position="89"/>
        <end position="111"/>
    </location>
</feature>
<sequence length="234" mass="24740">MEICARAGSPSAMPPPLSSLASAASPPLPSLASAVAAAVISSSSPSNPSHELRPLHQLSSRLFSPLPPKPHSLSCSRPQAPRATTTDGSGAGDHGSDSGGNSGKGSGGGGGSDDDDCEEAEFGPLLRFDEVLRLAVARGVSLPADMEAAKDAGIWEVLLLRYFDLQAAPWPLAAMIRAFSMLHNRMLADPSFLFKVGTEVVIDSRCATFAEDFWAEFELLQIICFKQYRRISLD</sequence>
<feature type="region of interest" description="Disordered" evidence="9">
    <location>
        <begin position="1"/>
        <end position="118"/>
    </location>
</feature>
<evidence type="ECO:0000313" key="11">
    <source>
        <dbReference type="Proteomes" id="UP000006591"/>
    </source>
</evidence>
<feature type="compositionally biased region" description="Low complexity" evidence="9">
    <location>
        <begin position="18"/>
        <end position="49"/>
    </location>
</feature>
<evidence type="ECO:0000256" key="3">
    <source>
        <dbReference type="ARBA" id="ARBA00022528"/>
    </source>
</evidence>
<dbReference type="PANTHER" id="PTHR31038:SF10">
    <property type="entry name" value="OS04G0524400 PROTEIN"/>
    <property type="match status" value="1"/>
</dbReference>
<reference evidence="10" key="1">
    <citation type="submission" date="2015-04" db="UniProtKB">
        <authorList>
            <consortium name="EnsemblPlants"/>
        </authorList>
    </citation>
    <scope>IDENTIFICATION</scope>
    <source>
        <strain evidence="10">SL10</strain>
    </source>
</reference>
<keyword evidence="3" id="KW-0150">Chloroplast</keyword>
<keyword evidence="6" id="KW-0809">Transit peptide</keyword>
<dbReference type="Gramene" id="ONIVA01G04290.1">
    <property type="protein sequence ID" value="ONIVA01G04290.1"/>
    <property type="gene ID" value="ONIVA01G04290"/>
</dbReference>
<evidence type="ECO:0000256" key="2">
    <source>
        <dbReference type="ARBA" id="ARBA00010793"/>
    </source>
</evidence>
<keyword evidence="5" id="KW-0812">Transmembrane</keyword>
<dbReference type="Proteomes" id="UP000006591">
    <property type="component" value="Chromosome 1"/>
</dbReference>
<evidence type="ECO:0000256" key="9">
    <source>
        <dbReference type="SAM" id="MobiDB-lite"/>
    </source>
</evidence>
<keyword evidence="7" id="KW-1133">Transmembrane helix</keyword>
<proteinExistence type="inferred from homology"/>
<dbReference type="AlphaFoldDB" id="A0A0E0FGI8"/>
<accession>A0A0E0FGI8</accession>
<comment type="subcellular location">
    <subcellularLocation>
        <location evidence="1">Plastid</location>
        <location evidence="1">Chloroplast membrane</location>
        <topology evidence="1">Multi-pass membrane protein</topology>
    </subcellularLocation>
</comment>
<dbReference type="GO" id="GO:0099402">
    <property type="term" value="P:plant organ development"/>
    <property type="evidence" value="ECO:0007669"/>
    <property type="project" value="TreeGrafter"/>
</dbReference>
<evidence type="ECO:0000256" key="6">
    <source>
        <dbReference type="ARBA" id="ARBA00022946"/>
    </source>
</evidence>
<dbReference type="PANTHER" id="PTHR31038">
    <property type="entry name" value="EXPRESSED PROTEIN-RELATED"/>
    <property type="match status" value="1"/>
</dbReference>
<dbReference type="Pfam" id="PF11891">
    <property type="entry name" value="RETICULATA-like"/>
    <property type="match status" value="1"/>
</dbReference>
<feature type="compositionally biased region" description="Polar residues" evidence="9">
    <location>
        <begin position="73"/>
        <end position="86"/>
    </location>
</feature>
<protein>
    <submittedName>
        <fullName evidence="10">Uncharacterized protein</fullName>
    </submittedName>
</protein>
<dbReference type="EnsemblPlants" id="ONIVA01G04290.1">
    <property type="protein sequence ID" value="ONIVA01G04290.1"/>
    <property type="gene ID" value="ONIVA01G04290"/>
</dbReference>
<evidence type="ECO:0000256" key="4">
    <source>
        <dbReference type="ARBA" id="ARBA00022640"/>
    </source>
</evidence>
<evidence type="ECO:0000256" key="5">
    <source>
        <dbReference type="ARBA" id="ARBA00022692"/>
    </source>
</evidence>
<dbReference type="STRING" id="4536.A0A0E0FGI8"/>
<dbReference type="GO" id="GO:0009706">
    <property type="term" value="C:chloroplast inner membrane"/>
    <property type="evidence" value="ECO:0007669"/>
    <property type="project" value="TreeGrafter"/>
</dbReference>
<name>A0A0E0FGI8_ORYNI</name>
<keyword evidence="4" id="KW-0934">Plastid</keyword>
<evidence type="ECO:0000256" key="7">
    <source>
        <dbReference type="ARBA" id="ARBA00022989"/>
    </source>
</evidence>
<evidence type="ECO:0000256" key="1">
    <source>
        <dbReference type="ARBA" id="ARBA00004508"/>
    </source>
</evidence>
<evidence type="ECO:0000313" key="10">
    <source>
        <dbReference type="EnsemblPlants" id="ONIVA01G04290.1"/>
    </source>
</evidence>
<keyword evidence="8" id="KW-0472">Membrane</keyword>
<reference evidence="10" key="2">
    <citation type="submission" date="2018-04" db="EMBL/GenBank/DDBJ databases">
        <title>OnivRS2 (Oryza nivara Reference Sequence Version 2).</title>
        <authorList>
            <person name="Zhang J."/>
            <person name="Kudrna D."/>
            <person name="Lee S."/>
            <person name="Talag J."/>
            <person name="Rajasekar S."/>
            <person name="Welchert J."/>
            <person name="Hsing Y.-I."/>
            <person name="Wing R.A."/>
        </authorList>
    </citation>
    <scope>NUCLEOTIDE SEQUENCE [LARGE SCALE GENOMIC DNA]</scope>
</reference>
<comment type="similarity">
    <text evidence="2">Belongs to the RETICULATA family.</text>
</comment>
<dbReference type="OMA" id="QIICFKQ"/>
<dbReference type="eggNOG" id="ENOG502QPQK">
    <property type="taxonomic scope" value="Eukaryota"/>
</dbReference>
<evidence type="ECO:0000256" key="8">
    <source>
        <dbReference type="ARBA" id="ARBA00023136"/>
    </source>
</evidence>
<dbReference type="InterPro" id="IPR021825">
    <property type="entry name" value="RETICULATA-related"/>
</dbReference>
<organism evidence="10">
    <name type="scientific">Oryza nivara</name>
    <name type="common">Indian wild rice</name>
    <name type="synonym">Oryza sativa f. spontanea</name>
    <dbReference type="NCBI Taxonomy" id="4536"/>
    <lineage>
        <taxon>Eukaryota</taxon>
        <taxon>Viridiplantae</taxon>
        <taxon>Streptophyta</taxon>
        <taxon>Embryophyta</taxon>
        <taxon>Tracheophyta</taxon>
        <taxon>Spermatophyta</taxon>
        <taxon>Magnoliopsida</taxon>
        <taxon>Liliopsida</taxon>
        <taxon>Poales</taxon>
        <taxon>Poaceae</taxon>
        <taxon>BOP clade</taxon>
        <taxon>Oryzoideae</taxon>
        <taxon>Oryzeae</taxon>
        <taxon>Oryzinae</taxon>
        <taxon>Oryza</taxon>
    </lineage>
</organism>